<evidence type="ECO:0000256" key="2">
    <source>
        <dbReference type="ARBA" id="ARBA00022475"/>
    </source>
</evidence>
<name>A0A6J7AJC0_9ZZZZ</name>
<comment type="subcellular location">
    <subcellularLocation>
        <location evidence="1">Cell membrane</location>
        <topology evidence="1">Multi-pass membrane protein</topology>
    </subcellularLocation>
</comment>
<feature type="transmembrane region" description="Helical" evidence="8">
    <location>
        <begin position="52"/>
        <end position="70"/>
    </location>
</feature>
<dbReference type="PANTHER" id="PTHR23028:SF53">
    <property type="entry name" value="ACYL_TRANSF_3 DOMAIN-CONTAINING PROTEIN"/>
    <property type="match status" value="1"/>
</dbReference>
<dbReference type="InterPro" id="IPR002656">
    <property type="entry name" value="Acyl_transf_3_dom"/>
</dbReference>
<dbReference type="Gene3D" id="3.40.50.1110">
    <property type="entry name" value="SGNH hydrolase"/>
    <property type="match status" value="1"/>
</dbReference>
<evidence type="ECO:0000259" key="9">
    <source>
        <dbReference type="Pfam" id="PF01757"/>
    </source>
</evidence>
<dbReference type="GO" id="GO:0009103">
    <property type="term" value="P:lipopolysaccharide biosynthetic process"/>
    <property type="evidence" value="ECO:0007669"/>
    <property type="project" value="TreeGrafter"/>
</dbReference>
<feature type="transmembrane region" description="Helical" evidence="8">
    <location>
        <begin position="252"/>
        <end position="272"/>
    </location>
</feature>
<organism evidence="10">
    <name type="scientific">freshwater metagenome</name>
    <dbReference type="NCBI Taxonomy" id="449393"/>
    <lineage>
        <taxon>unclassified sequences</taxon>
        <taxon>metagenomes</taxon>
        <taxon>ecological metagenomes</taxon>
    </lineage>
</organism>
<evidence type="ECO:0000256" key="6">
    <source>
        <dbReference type="ARBA" id="ARBA00023136"/>
    </source>
</evidence>
<dbReference type="InterPro" id="IPR050879">
    <property type="entry name" value="Acyltransferase_3"/>
</dbReference>
<sequence length="628" mass="68434">MSATVTPAMPWRVGRSGSPMGYLPGLDGVRALAVIGVLLYHGDISWLRGGFLGVDVFFVLSGFLITSIILEEFNRSGRIDFANFYLGRARRLLPALLLMLIVVGIATAIFYRDAAHQFASDALATLFYVNNWWYIFADQSYFAFTGRPPFLKHLWSLSVEEQFYLIWPAIAYLCVRRFGRRGVALIAAVVALLSTAWMLYLTIISGYPDFTDPSRAYFGTDTHIAGLLVGALLATFWRPARLTAGISKNYRILGTTLGVLAALVIIAVFLRAGEFSPWLYRGGFLAIAAVTAILIACATHPGLPLGRWIGSQPWRYIGQRSYGLYLWHWPIFMVTRPMLDIEMDGLTLLILRLALTFVITEASFRLIELPIKRGAIDRWIKSWRASTGEDRKRQTRIGVRVAVWSSIGVLALGTALATAEVETAPDLVAAIDDGVPGTTAVTFDDLPIPIASATLSPTPTSSQLPYAAPTPTFDPGPVSAIGDSVLLGARSAVKEAIPGIRVDAAVARMPGSFIGDIRELIASDKLAPIVVVHPGTNGVLTESMLRNMLEQLSDYPRVVIVNSDVPRVWQDPNNEVIAKVVPDYPNAVIADWYAASAGKRDYFVSDGVHLTAKGAAAYAKVIKDATGL</sequence>
<keyword evidence="7" id="KW-0012">Acyltransferase</keyword>
<feature type="transmembrane region" description="Helical" evidence="8">
    <location>
        <begin position="223"/>
        <end position="240"/>
    </location>
</feature>
<dbReference type="GO" id="GO:0005886">
    <property type="term" value="C:plasma membrane"/>
    <property type="evidence" value="ECO:0007669"/>
    <property type="project" value="UniProtKB-SubCell"/>
</dbReference>
<dbReference type="PANTHER" id="PTHR23028">
    <property type="entry name" value="ACETYLTRANSFERASE"/>
    <property type="match status" value="1"/>
</dbReference>
<keyword evidence="6 8" id="KW-0472">Membrane</keyword>
<feature type="transmembrane region" description="Helical" evidence="8">
    <location>
        <begin position="118"/>
        <end position="135"/>
    </location>
</feature>
<dbReference type="SUPFAM" id="SSF52266">
    <property type="entry name" value="SGNH hydrolase"/>
    <property type="match status" value="1"/>
</dbReference>
<evidence type="ECO:0000256" key="7">
    <source>
        <dbReference type="ARBA" id="ARBA00023315"/>
    </source>
</evidence>
<gene>
    <name evidence="10" type="ORF">UFOPK3204_01159</name>
</gene>
<dbReference type="GO" id="GO:0016747">
    <property type="term" value="F:acyltransferase activity, transferring groups other than amino-acyl groups"/>
    <property type="evidence" value="ECO:0007669"/>
    <property type="project" value="InterPro"/>
</dbReference>
<feature type="transmembrane region" description="Helical" evidence="8">
    <location>
        <begin position="182"/>
        <end position="203"/>
    </location>
</feature>
<feature type="transmembrane region" description="Helical" evidence="8">
    <location>
        <begin position="401"/>
        <end position="419"/>
    </location>
</feature>
<evidence type="ECO:0000313" key="10">
    <source>
        <dbReference type="EMBL" id="CAB4832895.1"/>
    </source>
</evidence>
<protein>
    <submittedName>
        <fullName evidence="10">Unannotated protein</fullName>
    </submittedName>
</protein>
<feature type="domain" description="Acyltransferase 3" evidence="9">
    <location>
        <begin position="24"/>
        <end position="359"/>
    </location>
</feature>
<proteinExistence type="predicted"/>
<evidence type="ECO:0000256" key="8">
    <source>
        <dbReference type="SAM" id="Phobius"/>
    </source>
</evidence>
<feature type="transmembrane region" description="Helical" evidence="8">
    <location>
        <begin position="278"/>
        <end position="301"/>
    </location>
</feature>
<evidence type="ECO:0000256" key="5">
    <source>
        <dbReference type="ARBA" id="ARBA00022989"/>
    </source>
</evidence>
<accession>A0A6J7AJC0</accession>
<keyword evidence="4 8" id="KW-0812">Transmembrane</keyword>
<dbReference type="EMBL" id="CAFABK010000054">
    <property type="protein sequence ID" value="CAB4832895.1"/>
    <property type="molecule type" value="Genomic_DNA"/>
</dbReference>
<feature type="transmembrane region" description="Helical" evidence="8">
    <location>
        <begin position="92"/>
        <end position="111"/>
    </location>
</feature>
<reference evidence="10" key="1">
    <citation type="submission" date="2020-05" db="EMBL/GenBank/DDBJ databases">
        <authorList>
            <person name="Chiriac C."/>
            <person name="Salcher M."/>
            <person name="Ghai R."/>
            <person name="Kavagutti S V."/>
        </authorList>
    </citation>
    <scope>NUCLEOTIDE SEQUENCE</scope>
</reference>
<evidence type="ECO:0000256" key="4">
    <source>
        <dbReference type="ARBA" id="ARBA00022692"/>
    </source>
</evidence>
<evidence type="ECO:0000256" key="1">
    <source>
        <dbReference type="ARBA" id="ARBA00004651"/>
    </source>
</evidence>
<keyword evidence="2" id="KW-1003">Cell membrane</keyword>
<dbReference type="AlphaFoldDB" id="A0A6J7AJC0"/>
<dbReference type="InterPro" id="IPR036514">
    <property type="entry name" value="SGNH_hydro_sf"/>
</dbReference>
<dbReference type="Pfam" id="PF01757">
    <property type="entry name" value="Acyl_transf_3"/>
    <property type="match status" value="1"/>
</dbReference>
<evidence type="ECO:0000256" key="3">
    <source>
        <dbReference type="ARBA" id="ARBA00022679"/>
    </source>
</evidence>
<keyword evidence="5 8" id="KW-1133">Transmembrane helix</keyword>
<keyword evidence="3" id="KW-0808">Transferase</keyword>